<dbReference type="PROSITE" id="PS51840">
    <property type="entry name" value="C2_NT"/>
    <property type="match status" value="1"/>
</dbReference>
<keyword evidence="4" id="KW-1185">Reference proteome</keyword>
<reference evidence="3 4" key="1">
    <citation type="submission" date="2024-03" db="EMBL/GenBank/DDBJ databases">
        <authorList>
            <person name="Martinez-Hernandez J."/>
        </authorList>
    </citation>
    <scope>NUCLEOTIDE SEQUENCE [LARGE SCALE GENOMIC DNA]</scope>
</reference>
<evidence type="ECO:0000259" key="2">
    <source>
        <dbReference type="PROSITE" id="PS51840"/>
    </source>
</evidence>
<feature type="region of interest" description="Disordered" evidence="1">
    <location>
        <begin position="1124"/>
        <end position="1143"/>
    </location>
</feature>
<feature type="compositionally biased region" description="Basic and acidic residues" evidence="1">
    <location>
        <begin position="412"/>
        <end position="428"/>
    </location>
</feature>
<comment type="caution">
    <text evidence="3">The sequence shown here is derived from an EMBL/GenBank/DDBJ whole genome shotgun (WGS) entry which is preliminary data.</text>
</comment>
<organism evidence="3 4">
    <name type="scientific">Lupinus luteus</name>
    <name type="common">European yellow lupine</name>
    <dbReference type="NCBI Taxonomy" id="3873"/>
    <lineage>
        <taxon>Eukaryota</taxon>
        <taxon>Viridiplantae</taxon>
        <taxon>Streptophyta</taxon>
        <taxon>Embryophyta</taxon>
        <taxon>Tracheophyta</taxon>
        <taxon>Spermatophyta</taxon>
        <taxon>Magnoliopsida</taxon>
        <taxon>eudicotyledons</taxon>
        <taxon>Gunneridae</taxon>
        <taxon>Pentapetalae</taxon>
        <taxon>rosids</taxon>
        <taxon>fabids</taxon>
        <taxon>Fabales</taxon>
        <taxon>Fabaceae</taxon>
        <taxon>Papilionoideae</taxon>
        <taxon>50 kb inversion clade</taxon>
        <taxon>genistoids sensu lato</taxon>
        <taxon>core genistoids</taxon>
        <taxon>Genisteae</taxon>
        <taxon>Lupinus</taxon>
    </lineage>
</organism>
<dbReference type="Pfam" id="PF10358">
    <property type="entry name" value="NT-C2"/>
    <property type="match status" value="1"/>
</dbReference>
<accession>A0AAV1XWU6</accession>
<protein>
    <recommendedName>
        <fullName evidence="2">C2 NT-type domain-containing protein</fullName>
    </recommendedName>
</protein>
<feature type="compositionally biased region" description="Low complexity" evidence="1">
    <location>
        <begin position="1133"/>
        <end position="1142"/>
    </location>
</feature>
<proteinExistence type="predicted"/>
<gene>
    <name evidence="3" type="ORF">LLUT_LOCUS26575</name>
</gene>
<dbReference type="PANTHER" id="PTHR33414:SF1">
    <property type="entry name" value="PROTEIN PLASTID MOVEMENT IMPAIRED 1-RELATED 1"/>
    <property type="match status" value="1"/>
</dbReference>
<evidence type="ECO:0000256" key="1">
    <source>
        <dbReference type="SAM" id="MobiDB-lite"/>
    </source>
</evidence>
<sequence>MFNPFQRYLMMLAKAEAGKKSSEGSDNHKKLLKDVETISKVLYPDENSYKNSASTAISQSKSTKIFPLPDPKSKPKASVDDKSVKDKKSIWNWKRLKALSINHSRKFNCCFSIQVHLIEGLPLSFNDASLRVYWKRQDEVMVTHPAKVIQCTAEFEEILNHTCSISGSRSAPHNSAKYEAKHVLLYASVVGAPELDLGKHRVDLARLLPLTLEELEEEKSSGKWTTSFRLSGAARGATMNVSFGYVVVGDNTSASRDNYIAPNALTLRQNSMAALMKSGIKFRQSDGSLPSNTNQYSYQNVDEVKDLHEVLPLSRSKLASSVEALYKKLDEEKTFSPLQNEPKEIEVFTKDCKPIKVDACSLSDSGKAKPEELLGIEGKTCSPMHVKPECEVCEENVETVKLDCYPSPDSGKGNREAEEWESNKGKTHSPIHDKLEFDLLQENAETVKPEGYPSPDSGKEKCEEYEGNGFSVFDQGTELSSNEHIKLEEPIIKALVHAHTVDSTCWIDTSGIRASFEDSDNHDSLDDVNVSSKEKAMVHEFFYKENNICSKEHLLQELESALNTVSDLESVTFDCPDIMEVKSECEMRKSHSLDDFTESVASEFLSMLGIDHSPVGLSSESEPESPRERLLRQFEKDALSEGFSLYDFGTDSDNEDGNHSDASFGSEQWKFSDGIKSPSLLEDLQEGHFIQSRDVKSKIKAQMLQDMEAEALMREWGLNEKSSQHSPPKDSTGYGSLIHLQITEPHILPPLPEELGPFTRTKDGGFLRSMNPSLFRNAKGGGNLIMQVFNPVRIEKLSMQPNKLMPLEDVTGKNIQQIAWESIPVLQGTESRQCHLQHDLVTVQDSTCVEKDLKGTLSKLKSIKFSSCSVGNQTGKEFVSLDDLALLAMDQIEALSKVGLRIQSRMSEEDESSNITAQSVGEILTLQSEGVNISWSLARGGAAALQLLDLKDSSGGVDGVIGLSLTLDEWMRIDSGEFDDDKNSISEQASKVLTAHHANNSFDLIHTSSEGERKQCKGPARKCGLLGNNFTVELMVQLRDPMRNYEPLGTPMLSIVQVGREFVPPKQRIYSSVYEAANSNDGDDECEIVTKMEMKEREKGVKFSEEKGIPQSSNTKVHVAGLKTKPHKNKVRGSSSQQQSGSRWLLANGMGKINKHPLMKSKAATW</sequence>
<dbReference type="Pfam" id="PF21745">
    <property type="entry name" value="PMI1_PMIR1-2_C"/>
    <property type="match status" value="1"/>
</dbReference>
<evidence type="ECO:0000313" key="3">
    <source>
        <dbReference type="EMBL" id="CAL0325515.1"/>
    </source>
</evidence>
<feature type="domain" description="C2 NT-type" evidence="2">
    <location>
        <begin position="99"/>
        <end position="247"/>
    </location>
</feature>
<dbReference type="PANTHER" id="PTHR33414">
    <property type="entry name" value="PROTEIN PLASTID MOVEMENT IMPAIRED 1-RELATED 1"/>
    <property type="match status" value="1"/>
</dbReference>
<dbReference type="AlphaFoldDB" id="A0AAV1XWU6"/>
<dbReference type="Proteomes" id="UP001497480">
    <property type="component" value="Unassembled WGS sequence"/>
</dbReference>
<dbReference type="EMBL" id="CAXHTB010000018">
    <property type="protein sequence ID" value="CAL0325515.1"/>
    <property type="molecule type" value="Genomic_DNA"/>
</dbReference>
<dbReference type="InterPro" id="IPR039614">
    <property type="entry name" value="PMI1-like"/>
</dbReference>
<dbReference type="InterPro" id="IPR048972">
    <property type="entry name" value="PMI1_PMIR1-2_C"/>
</dbReference>
<feature type="region of interest" description="Disordered" evidence="1">
    <location>
        <begin position="406"/>
        <end position="428"/>
    </location>
</feature>
<dbReference type="InterPro" id="IPR019448">
    <property type="entry name" value="NT-C2"/>
</dbReference>
<evidence type="ECO:0000313" key="4">
    <source>
        <dbReference type="Proteomes" id="UP001497480"/>
    </source>
</evidence>
<name>A0AAV1XWU6_LUPLU</name>